<evidence type="ECO:0000313" key="3">
    <source>
        <dbReference type="EMBL" id="ETX07278.1"/>
    </source>
</evidence>
<evidence type="ECO:0000313" key="4">
    <source>
        <dbReference type="Proteomes" id="UP000019140"/>
    </source>
</evidence>
<dbReference type="InterPro" id="IPR006076">
    <property type="entry name" value="FAD-dep_OxRdtase"/>
</dbReference>
<dbReference type="PANTHER" id="PTHR13847:SF287">
    <property type="entry name" value="FAD-DEPENDENT OXIDOREDUCTASE DOMAIN-CONTAINING PROTEIN 1"/>
    <property type="match status" value="1"/>
</dbReference>
<dbReference type="SUPFAM" id="SSF51905">
    <property type="entry name" value="FAD/NAD(P)-binding domain"/>
    <property type="match status" value="1"/>
</dbReference>
<dbReference type="PANTHER" id="PTHR13847">
    <property type="entry name" value="SARCOSINE DEHYDROGENASE-RELATED"/>
    <property type="match status" value="1"/>
</dbReference>
<dbReference type="Proteomes" id="UP000019140">
    <property type="component" value="Unassembled WGS sequence"/>
</dbReference>
<sequence length="453" mass="50202">MARDGQTASMVICGAGYAGLSAAYQLAVKRNVTNIVIVDPQPPLTLTSNKGTEGYRTWWPDRTMMRLINHSIDLLEDAMLASGHPAWLNRRGYAFFTARPDEAERLRQQAQHVASLGAGDYREHPGDVPYQPAPPTEFRDQPVGIDMVLDADLIRHHYPFLRHDVTAMAHVRRAGFFDSSSFGQWMLEQVQSRGVRVRRDRVSRLDLTGGRVRAVHLASGDRLQTEVFVIAAGPYLKPVARLLDIDIPVVNEIHAKVTLRDVHGVVPRGVPFMLWNDPVMLAWSETERSQWAASPDTQWLLEAIPAGVHFRPRGEQDLLLIWTFEDHAVETPVYPPPFNPHYGEVLIRGLADMIPGLRVYFGQGHTAQVDGGYYCKTPENRPLIGPLPVPGAYVIGALTGYGLMASQAAGDLLAAHVTGERLPDDAGEFLLSRYEDPAYQAELARLDAASGQL</sequence>
<reference evidence="3 4" key="1">
    <citation type="journal article" date="2014" name="Nature">
        <title>An environmental bacterial taxon with a large and distinct metabolic repertoire.</title>
        <authorList>
            <person name="Wilson M.C."/>
            <person name="Mori T."/>
            <person name="Ruckert C."/>
            <person name="Uria A.R."/>
            <person name="Helf M.J."/>
            <person name="Takada K."/>
            <person name="Gernert C."/>
            <person name="Steffens U.A."/>
            <person name="Heycke N."/>
            <person name="Schmitt S."/>
            <person name="Rinke C."/>
            <person name="Helfrich E.J."/>
            <person name="Brachmann A.O."/>
            <person name="Gurgui C."/>
            <person name="Wakimoto T."/>
            <person name="Kracht M."/>
            <person name="Crusemann M."/>
            <person name="Hentschel U."/>
            <person name="Abe I."/>
            <person name="Matsunaga S."/>
            <person name="Kalinowski J."/>
            <person name="Takeyama H."/>
            <person name="Piel J."/>
        </authorList>
    </citation>
    <scope>NUCLEOTIDE SEQUENCE [LARGE SCALE GENOMIC DNA]</scope>
    <source>
        <strain evidence="4">TSY2</strain>
    </source>
</reference>
<protein>
    <recommendedName>
        <fullName evidence="2">FAD dependent oxidoreductase domain-containing protein</fullName>
    </recommendedName>
</protein>
<name>W4MAS0_9BACT</name>
<dbReference type="EMBL" id="AZHX01000486">
    <property type="protein sequence ID" value="ETX07278.1"/>
    <property type="molecule type" value="Genomic_DNA"/>
</dbReference>
<keyword evidence="1" id="KW-0560">Oxidoreductase</keyword>
<keyword evidence="4" id="KW-1185">Reference proteome</keyword>
<accession>W4MAS0</accession>
<proteinExistence type="predicted"/>
<dbReference type="Pfam" id="PF01266">
    <property type="entry name" value="DAO"/>
    <property type="match status" value="1"/>
</dbReference>
<feature type="domain" description="FAD dependent oxidoreductase" evidence="2">
    <location>
        <begin position="11"/>
        <end position="415"/>
    </location>
</feature>
<comment type="caution">
    <text evidence="3">The sequence shown here is derived from an EMBL/GenBank/DDBJ whole genome shotgun (WGS) entry which is preliminary data.</text>
</comment>
<gene>
    <name evidence="3" type="ORF">ETSY2_12120</name>
</gene>
<dbReference type="AlphaFoldDB" id="W4MAS0"/>
<evidence type="ECO:0000259" key="2">
    <source>
        <dbReference type="Pfam" id="PF01266"/>
    </source>
</evidence>
<organism evidence="3 4">
    <name type="scientific">Candidatus Entotheonella gemina</name>
    <dbReference type="NCBI Taxonomy" id="1429439"/>
    <lineage>
        <taxon>Bacteria</taxon>
        <taxon>Pseudomonadati</taxon>
        <taxon>Nitrospinota/Tectimicrobiota group</taxon>
        <taxon>Candidatus Tectimicrobiota</taxon>
        <taxon>Candidatus Entotheonellia</taxon>
        <taxon>Candidatus Entotheonellales</taxon>
        <taxon>Candidatus Entotheonellaceae</taxon>
        <taxon>Candidatus Entotheonella</taxon>
    </lineage>
</organism>
<evidence type="ECO:0000256" key="1">
    <source>
        <dbReference type="ARBA" id="ARBA00023002"/>
    </source>
</evidence>
<dbReference type="Gene3D" id="3.30.9.10">
    <property type="entry name" value="D-Amino Acid Oxidase, subunit A, domain 2"/>
    <property type="match status" value="1"/>
</dbReference>
<dbReference type="Gene3D" id="3.50.50.60">
    <property type="entry name" value="FAD/NAD(P)-binding domain"/>
    <property type="match status" value="1"/>
</dbReference>
<dbReference type="HOGENOM" id="CLU_047801_0_0_7"/>
<dbReference type="GO" id="GO:0005737">
    <property type="term" value="C:cytoplasm"/>
    <property type="evidence" value="ECO:0007669"/>
    <property type="project" value="TreeGrafter"/>
</dbReference>
<dbReference type="InterPro" id="IPR036188">
    <property type="entry name" value="FAD/NAD-bd_sf"/>
</dbReference>
<dbReference type="GO" id="GO:0016491">
    <property type="term" value="F:oxidoreductase activity"/>
    <property type="evidence" value="ECO:0007669"/>
    <property type="project" value="UniProtKB-KW"/>
</dbReference>